<dbReference type="PATRIC" id="fig|1423722.3.peg.1090"/>
<dbReference type="EMBL" id="AZCV01000003">
    <property type="protein sequence ID" value="KRK37738.1"/>
    <property type="molecule type" value="Genomic_DNA"/>
</dbReference>
<dbReference type="AlphaFoldDB" id="A0A0R1H371"/>
<dbReference type="InterPro" id="IPR050789">
    <property type="entry name" value="Diverse_Enzym_Activities"/>
</dbReference>
<dbReference type="InterPro" id="IPR012338">
    <property type="entry name" value="Beta-lactam/transpept-like"/>
</dbReference>
<dbReference type="InterPro" id="IPR001466">
    <property type="entry name" value="Beta-lactam-related"/>
</dbReference>
<proteinExistence type="predicted"/>
<dbReference type="PANTHER" id="PTHR43283">
    <property type="entry name" value="BETA-LACTAMASE-RELATED"/>
    <property type="match status" value="1"/>
</dbReference>
<gene>
    <name evidence="3" type="ORF">FC62_GL001068</name>
</gene>
<dbReference type="Gene3D" id="3.40.710.10">
    <property type="entry name" value="DD-peptidase/beta-lactamase superfamily"/>
    <property type="match status" value="1"/>
</dbReference>
<dbReference type="GO" id="GO:0016787">
    <property type="term" value="F:hydrolase activity"/>
    <property type="evidence" value="ECO:0007669"/>
    <property type="project" value="UniProtKB-KW"/>
</dbReference>
<sequence length="341" mass="38961">MEKELTKKSEKITKLIESTVDDDIIYGASFSLVGDNINEQHYIGYQGVNQEKTELKPGMLYDIASLTKVVGTTTRILQLIDEHKIHLTDKIGMYISDFRHPEITIYQLLTHTSGLPADFDNVHSLTKEQLITKIINVDFLPDKDNVYSDFNYILLGWLIDKLDGNLAESLERNIFLPLGMQNTGYNPRINSYEDVVPTEVQQDRGGLIRGEVHDYKAYLLEGISGHAGLFSTLQDLTTFANNIVNTSGESENIISRDMINEIKQTNIGGRTIGWQRWGDKYEYYWHTGFTGTSIALNMENRTAFVCLTNRVYPSRKNNGWTSKRKEALEYFFGEENENDTK</sequence>
<organism evidence="3 4">
    <name type="scientific">Amylolactobacillus amylotrophicus DSM 20534</name>
    <dbReference type="NCBI Taxonomy" id="1423722"/>
    <lineage>
        <taxon>Bacteria</taxon>
        <taxon>Bacillati</taxon>
        <taxon>Bacillota</taxon>
        <taxon>Bacilli</taxon>
        <taxon>Lactobacillales</taxon>
        <taxon>Lactobacillaceae</taxon>
        <taxon>Amylolactobacillus</taxon>
    </lineage>
</organism>
<dbReference type="Proteomes" id="UP000050909">
    <property type="component" value="Unassembled WGS sequence"/>
</dbReference>
<evidence type="ECO:0000256" key="1">
    <source>
        <dbReference type="ARBA" id="ARBA00022801"/>
    </source>
</evidence>
<name>A0A0R1H371_9LACO</name>
<comment type="caution">
    <text evidence="3">The sequence shown here is derived from an EMBL/GenBank/DDBJ whole genome shotgun (WGS) entry which is preliminary data.</text>
</comment>
<protein>
    <submittedName>
        <fullName evidence="3">Beta-lactamase</fullName>
    </submittedName>
</protein>
<feature type="domain" description="Beta-lactamase-related" evidence="2">
    <location>
        <begin position="14"/>
        <end position="318"/>
    </location>
</feature>
<evidence type="ECO:0000313" key="3">
    <source>
        <dbReference type="EMBL" id="KRK37738.1"/>
    </source>
</evidence>
<dbReference type="SUPFAM" id="SSF56601">
    <property type="entry name" value="beta-lactamase/transpeptidase-like"/>
    <property type="match status" value="1"/>
</dbReference>
<keyword evidence="1" id="KW-0378">Hydrolase</keyword>
<reference evidence="3 4" key="1">
    <citation type="journal article" date="2015" name="Genome Announc.">
        <title>Expanding the biotechnology potential of lactobacilli through comparative genomics of 213 strains and associated genera.</title>
        <authorList>
            <person name="Sun Z."/>
            <person name="Harris H.M."/>
            <person name="McCann A."/>
            <person name="Guo C."/>
            <person name="Argimon S."/>
            <person name="Zhang W."/>
            <person name="Yang X."/>
            <person name="Jeffery I.B."/>
            <person name="Cooney J.C."/>
            <person name="Kagawa T.F."/>
            <person name="Liu W."/>
            <person name="Song Y."/>
            <person name="Salvetti E."/>
            <person name="Wrobel A."/>
            <person name="Rasinkangas P."/>
            <person name="Parkhill J."/>
            <person name="Rea M.C."/>
            <person name="O'Sullivan O."/>
            <person name="Ritari J."/>
            <person name="Douillard F.P."/>
            <person name="Paul Ross R."/>
            <person name="Yang R."/>
            <person name="Briner A.E."/>
            <person name="Felis G.E."/>
            <person name="de Vos W.M."/>
            <person name="Barrangou R."/>
            <person name="Klaenhammer T.R."/>
            <person name="Caufield P.W."/>
            <person name="Cui Y."/>
            <person name="Zhang H."/>
            <person name="O'Toole P.W."/>
        </authorList>
    </citation>
    <scope>NUCLEOTIDE SEQUENCE [LARGE SCALE GENOMIC DNA]</scope>
    <source>
        <strain evidence="3 4">DSM 20534</strain>
    </source>
</reference>
<evidence type="ECO:0000259" key="2">
    <source>
        <dbReference type="Pfam" id="PF00144"/>
    </source>
</evidence>
<dbReference type="PANTHER" id="PTHR43283:SF11">
    <property type="entry name" value="BETA-LACTAMASE-RELATED DOMAIN-CONTAINING PROTEIN"/>
    <property type="match status" value="1"/>
</dbReference>
<accession>A0A0R1H371</accession>
<keyword evidence="4" id="KW-1185">Reference proteome</keyword>
<evidence type="ECO:0000313" key="4">
    <source>
        <dbReference type="Proteomes" id="UP000050909"/>
    </source>
</evidence>
<dbReference type="RefSeq" id="WP_056947202.1">
    <property type="nucleotide sequence ID" value="NZ_AZCV01000003.1"/>
</dbReference>
<dbReference type="Pfam" id="PF00144">
    <property type="entry name" value="Beta-lactamase"/>
    <property type="match status" value="1"/>
</dbReference>